<protein>
    <submittedName>
        <fullName evidence="1">Uncharacterized protein</fullName>
    </submittedName>
</protein>
<dbReference type="AlphaFoldDB" id="A0A9P5ZZ35"/>
<evidence type="ECO:0000313" key="2">
    <source>
        <dbReference type="Proteomes" id="UP000807025"/>
    </source>
</evidence>
<organism evidence="1 2">
    <name type="scientific">Pleurotus eryngii</name>
    <name type="common">Boletus of the steppes</name>
    <dbReference type="NCBI Taxonomy" id="5323"/>
    <lineage>
        <taxon>Eukaryota</taxon>
        <taxon>Fungi</taxon>
        <taxon>Dikarya</taxon>
        <taxon>Basidiomycota</taxon>
        <taxon>Agaricomycotina</taxon>
        <taxon>Agaricomycetes</taxon>
        <taxon>Agaricomycetidae</taxon>
        <taxon>Agaricales</taxon>
        <taxon>Pleurotineae</taxon>
        <taxon>Pleurotaceae</taxon>
        <taxon>Pleurotus</taxon>
    </lineage>
</organism>
<gene>
    <name evidence="1" type="ORF">BDN71DRAFT_1430406</name>
</gene>
<dbReference type="EMBL" id="MU154554">
    <property type="protein sequence ID" value="KAF9496301.1"/>
    <property type="molecule type" value="Genomic_DNA"/>
</dbReference>
<dbReference type="Proteomes" id="UP000807025">
    <property type="component" value="Unassembled WGS sequence"/>
</dbReference>
<evidence type="ECO:0000313" key="1">
    <source>
        <dbReference type="EMBL" id="KAF9496301.1"/>
    </source>
</evidence>
<name>A0A9P5ZZ35_PLEER</name>
<sequence length="182" mass="20600">MYTLVHPLVNFSKLKCWFTSLVLAADPLSVRNLLEIVFYSDIGFIFLEHGLTVGEVVVLYVKGGSKNGQHASQLEAFNIAAMSWIGFKVYDHVYGHQFINIMDTTSHFLNNMERELTEEGWEVYKQRDASKVKLAKSSCEAFTSPGELVGGLISNFGHFGNLRRPEPKIWTNHEARRASSEK</sequence>
<reference evidence="1" key="1">
    <citation type="submission" date="2020-11" db="EMBL/GenBank/DDBJ databases">
        <authorList>
            <consortium name="DOE Joint Genome Institute"/>
            <person name="Ahrendt S."/>
            <person name="Riley R."/>
            <person name="Andreopoulos W."/>
            <person name="Labutti K."/>
            <person name="Pangilinan J."/>
            <person name="Ruiz-Duenas F.J."/>
            <person name="Barrasa J.M."/>
            <person name="Sanchez-Garcia M."/>
            <person name="Camarero S."/>
            <person name="Miyauchi S."/>
            <person name="Serrano A."/>
            <person name="Linde D."/>
            <person name="Babiker R."/>
            <person name="Drula E."/>
            <person name="Ayuso-Fernandez I."/>
            <person name="Pacheco R."/>
            <person name="Padilla G."/>
            <person name="Ferreira P."/>
            <person name="Barriuso J."/>
            <person name="Kellner H."/>
            <person name="Castanera R."/>
            <person name="Alfaro M."/>
            <person name="Ramirez L."/>
            <person name="Pisabarro A.G."/>
            <person name="Kuo A."/>
            <person name="Tritt A."/>
            <person name="Lipzen A."/>
            <person name="He G."/>
            <person name="Yan M."/>
            <person name="Ng V."/>
            <person name="Cullen D."/>
            <person name="Martin F."/>
            <person name="Rosso M.-N."/>
            <person name="Henrissat B."/>
            <person name="Hibbett D."/>
            <person name="Martinez A.T."/>
            <person name="Grigoriev I.V."/>
        </authorList>
    </citation>
    <scope>NUCLEOTIDE SEQUENCE</scope>
    <source>
        <strain evidence="1">ATCC 90797</strain>
    </source>
</reference>
<proteinExistence type="predicted"/>
<dbReference type="OrthoDB" id="3065650at2759"/>
<accession>A0A9P5ZZ35</accession>
<comment type="caution">
    <text evidence="1">The sequence shown here is derived from an EMBL/GenBank/DDBJ whole genome shotgun (WGS) entry which is preliminary data.</text>
</comment>
<keyword evidence="2" id="KW-1185">Reference proteome</keyword>